<dbReference type="EMBL" id="JAOQAZ010000005">
    <property type="protein sequence ID" value="KAJ4266059.1"/>
    <property type="molecule type" value="Genomic_DNA"/>
</dbReference>
<comment type="caution">
    <text evidence="1">The sequence shown here is derived from an EMBL/GenBank/DDBJ whole genome shotgun (WGS) entry which is preliminary data.</text>
</comment>
<sequence>MIDPVGATAAATATIDQSLKLIRRVTTAIDHYKHGNSRLEVVCKDLCSTIDTIELVEKLEALRTKGVLKAVANMLKHAKALDHHVERVKEKSSTGSSIRRMAYQFMSGPEELECTNKMVEELTALKATLILQIQVAHVGLIVEMDRERQNNSGCTHMLNSVVLNQVNQVVEQRLGKGKGLKIAEVLQGKKPDGDGMIRLTKEEYECLIFNSSADDDGKDQLGQGTIRVADNRTFDQALQINGFVDEGWKEFAQNLIIENNEARNQGIQVNVPIKKDVFDQLLAERRFTIQSIPGPGQWPQPPPMPMPQQQANGLPPVPPAWSYPPWPYYGHPGVIENANTPGYRTQAAMGGPERIAMHDK</sequence>
<dbReference type="AlphaFoldDB" id="A0A9W8VKD9"/>
<evidence type="ECO:0000313" key="2">
    <source>
        <dbReference type="Proteomes" id="UP001152049"/>
    </source>
</evidence>
<accession>A0A9W8VKD9</accession>
<organism evidence="1 2">
    <name type="scientific">Fusarium torreyae</name>
    <dbReference type="NCBI Taxonomy" id="1237075"/>
    <lineage>
        <taxon>Eukaryota</taxon>
        <taxon>Fungi</taxon>
        <taxon>Dikarya</taxon>
        <taxon>Ascomycota</taxon>
        <taxon>Pezizomycotina</taxon>
        <taxon>Sordariomycetes</taxon>
        <taxon>Hypocreomycetidae</taxon>
        <taxon>Hypocreales</taxon>
        <taxon>Nectriaceae</taxon>
        <taxon>Fusarium</taxon>
    </lineage>
</organism>
<reference evidence="1" key="1">
    <citation type="submission" date="2022-09" db="EMBL/GenBank/DDBJ databases">
        <title>Fusarium specimens isolated from Avocado Roots.</title>
        <authorList>
            <person name="Stajich J."/>
            <person name="Roper C."/>
            <person name="Heimlech-Rivalta G."/>
        </authorList>
    </citation>
    <scope>NUCLEOTIDE SEQUENCE</scope>
    <source>
        <strain evidence="1">CF00136</strain>
    </source>
</reference>
<evidence type="ECO:0000313" key="1">
    <source>
        <dbReference type="EMBL" id="KAJ4266059.1"/>
    </source>
</evidence>
<dbReference type="OrthoDB" id="3559235at2759"/>
<protein>
    <submittedName>
        <fullName evidence="1">Uncharacterized protein</fullName>
    </submittedName>
</protein>
<dbReference type="Proteomes" id="UP001152049">
    <property type="component" value="Unassembled WGS sequence"/>
</dbReference>
<name>A0A9W8VKD9_9HYPO</name>
<keyword evidence="2" id="KW-1185">Reference proteome</keyword>
<gene>
    <name evidence="1" type="ORF">NW762_004032</name>
</gene>
<proteinExistence type="predicted"/>